<dbReference type="Proteomes" id="UP001431429">
    <property type="component" value="Unassembled WGS sequence"/>
</dbReference>
<comment type="caution">
    <text evidence="3">The sequence shown here is derived from an EMBL/GenBank/DDBJ whole genome shotgun (WGS) entry which is preliminary data.</text>
</comment>
<dbReference type="PANTHER" id="PTHR14239">
    <property type="entry name" value="DUDULIN-RELATED"/>
    <property type="match status" value="1"/>
</dbReference>
<gene>
    <name evidence="3" type="ORF">NBG84_24605</name>
</gene>
<organism evidence="3 4">
    <name type="scientific">Streptomyces albipurpureus</name>
    <dbReference type="NCBI Taxonomy" id="2897419"/>
    <lineage>
        <taxon>Bacteria</taxon>
        <taxon>Bacillati</taxon>
        <taxon>Actinomycetota</taxon>
        <taxon>Actinomycetes</taxon>
        <taxon>Kitasatosporales</taxon>
        <taxon>Streptomycetaceae</taxon>
        <taxon>Streptomyces</taxon>
    </lineage>
</organism>
<sequence length="211" mass="21920">MTKIGFIGTGNVARAVAIQAAAVGHDVVFGSRDPDRKRDLDLPVVSLAEAIDHSDIVVNATPGTESLALLTPFGPKLAGKVLLDIAVGLTESWDLAHPNSSIGEQIQQALPDTKVVKTLCTMDATVMVAPNSLTGPSTVFLSGDDAGAKTQVSAFLRDLGWTDDTQLDIGGITTSRGQEHLALLFIGVAQALDSHTFNFAVVRSSGQSSGA</sequence>
<dbReference type="InterPro" id="IPR036291">
    <property type="entry name" value="NAD(P)-bd_dom_sf"/>
</dbReference>
<dbReference type="RefSeq" id="WP_250921757.1">
    <property type="nucleotide sequence ID" value="NZ_JAMQAW010000030.1"/>
</dbReference>
<protein>
    <submittedName>
        <fullName evidence="3">NAD(P)-binding domain-containing protein</fullName>
    </submittedName>
</protein>
<dbReference type="Gene3D" id="3.40.50.720">
    <property type="entry name" value="NAD(P)-binding Rossmann-like Domain"/>
    <property type="match status" value="1"/>
</dbReference>
<dbReference type="InterPro" id="IPR028939">
    <property type="entry name" value="P5C_Rdtase_cat_N"/>
</dbReference>
<dbReference type="Pfam" id="PF03807">
    <property type="entry name" value="F420_oxidored"/>
    <property type="match status" value="1"/>
</dbReference>
<reference evidence="3" key="1">
    <citation type="submission" date="2022-06" db="EMBL/GenBank/DDBJ databases">
        <title>Genome public.</title>
        <authorList>
            <person name="Sun Q."/>
        </authorList>
    </citation>
    <scope>NUCLEOTIDE SEQUENCE</scope>
    <source>
        <strain evidence="3">CWNU-1</strain>
    </source>
</reference>
<keyword evidence="4" id="KW-1185">Reference proteome</keyword>
<dbReference type="EMBL" id="JAMQAW010000030">
    <property type="protein sequence ID" value="MCM2391428.1"/>
    <property type="molecule type" value="Genomic_DNA"/>
</dbReference>
<dbReference type="SUPFAM" id="SSF51735">
    <property type="entry name" value="NAD(P)-binding Rossmann-fold domains"/>
    <property type="match status" value="1"/>
</dbReference>
<evidence type="ECO:0000256" key="1">
    <source>
        <dbReference type="ARBA" id="ARBA00023002"/>
    </source>
</evidence>
<proteinExistence type="predicted"/>
<evidence type="ECO:0000313" key="4">
    <source>
        <dbReference type="Proteomes" id="UP001431429"/>
    </source>
</evidence>
<name>A0ABT0US96_9ACTN</name>
<accession>A0ABT0US96</accession>
<feature type="domain" description="Pyrroline-5-carboxylate reductase catalytic N-terminal" evidence="2">
    <location>
        <begin position="3"/>
        <end position="88"/>
    </location>
</feature>
<dbReference type="InterPro" id="IPR051267">
    <property type="entry name" value="STEAP_metalloreductase"/>
</dbReference>
<evidence type="ECO:0000313" key="3">
    <source>
        <dbReference type="EMBL" id="MCM2391428.1"/>
    </source>
</evidence>
<dbReference type="PANTHER" id="PTHR14239:SF10">
    <property type="entry name" value="REDUCTASE"/>
    <property type="match status" value="1"/>
</dbReference>
<evidence type="ECO:0000259" key="2">
    <source>
        <dbReference type="Pfam" id="PF03807"/>
    </source>
</evidence>
<keyword evidence="1" id="KW-0560">Oxidoreductase</keyword>